<reference evidence="1 3" key="1">
    <citation type="submission" date="2015-12" db="EMBL/GenBank/DDBJ databases">
        <title>Bacillus cereus Group isolate.</title>
        <authorList>
            <person name="Kovac J."/>
        </authorList>
    </citation>
    <scope>NUCLEOTIDE SEQUENCE [LARGE SCALE GENOMIC DNA]</scope>
    <source>
        <strain evidence="1 3">FSL W8-0275</strain>
    </source>
</reference>
<sequence length="65" mass="7676">MYESSNEIKVYIETNEKLKTVSEEVKDFNIYNEEERLQENLDLSEGGMSVLKPNQEGDYTFNFVF</sequence>
<reference evidence="2 4" key="2">
    <citation type="submission" date="2016-11" db="EMBL/GenBank/DDBJ databases">
        <title>Identification of Bacillus cereus isolated from egg-white.</title>
        <authorList>
            <person name="Soni A."/>
            <person name="Oey I."/>
            <person name="Silcock P."/>
            <person name="Bremer P."/>
        </authorList>
    </citation>
    <scope>NUCLEOTIDE SEQUENCE [LARGE SCALE GENOMIC DNA]</scope>
    <source>
        <strain evidence="2 4">NZAS03</strain>
    </source>
</reference>
<dbReference type="EMBL" id="MPON01000022">
    <property type="protein sequence ID" value="OKA32354.1"/>
    <property type="molecule type" value="Genomic_DNA"/>
</dbReference>
<dbReference type="PATRIC" id="fig|1396.432.peg.4438"/>
<dbReference type="Proteomes" id="UP000075591">
    <property type="component" value="Unassembled WGS sequence"/>
</dbReference>
<dbReference type="RefSeq" id="WP_000273339.1">
    <property type="nucleotide sequence ID" value="NZ_CAKJVO010000035.1"/>
</dbReference>
<evidence type="ECO:0000313" key="3">
    <source>
        <dbReference type="Proteomes" id="UP000075591"/>
    </source>
</evidence>
<comment type="caution">
    <text evidence="1">The sequence shown here is derived from an EMBL/GenBank/DDBJ whole genome shotgun (WGS) entry which is preliminary data.</text>
</comment>
<organism evidence="1 3">
    <name type="scientific">Bacillus cereus</name>
    <dbReference type="NCBI Taxonomy" id="1396"/>
    <lineage>
        <taxon>Bacteria</taxon>
        <taxon>Bacillati</taxon>
        <taxon>Bacillota</taxon>
        <taxon>Bacilli</taxon>
        <taxon>Bacillales</taxon>
        <taxon>Bacillaceae</taxon>
        <taxon>Bacillus</taxon>
        <taxon>Bacillus cereus group</taxon>
    </lineage>
</organism>
<evidence type="ECO:0000313" key="2">
    <source>
        <dbReference type="EMBL" id="OKA32354.1"/>
    </source>
</evidence>
<dbReference type="AlphaFoldDB" id="A0A150AV22"/>
<dbReference type="EMBL" id="LOMT01000154">
    <property type="protein sequence ID" value="KXX85535.1"/>
    <property type="molecule type" value="Genomic_DNA"/>
</dbReference>
<dbReference type="Proteomes" id="UP000186535">
    <property type="component" value="Unassembled WGS sequence"/>
</dbReference>
<accession>A0A150AV22</accession>
<protein>
    <submittedName>
        <fullName evidence="1">Uncharacterized protein</fullName>
    </submittedName>
</protein>
<gene>
    <name evidence="1" type="ORF">AT274_26545</name>
    <name evidence="2" type="ORF">BJR07_28115</name>
</gene>
<proteinExistence type="predicted"/>
<evidence type="ECO:0000313" key="4">
    <source>
        <dbReference type="Proteomes" id="UP000186535"/>
    </source>
</evidence>
<name>A0A150AV22_BACCE</name>
<evidence type="ECO:0000313" key="1">
    <source>
        <dbReference type="EMBL" id="KXX85535.1"/>
    </source>
</evidence>